<dbReference type="Proteomes" id="UP000708208">
    <property type="component" value="Unassembled WGS sequence"/>
</dbReference>
<reference evidence="3" key="1">
    <citation type="submission" date="2021-06" db="EMBL/GenBank/DDBJ databases">
        <authorList>
            <person name="Hodson N. C."/>
            <person name="Mongue J. A."/>
            <person name="Jaron S. K."/>
        </authorList>
    </citation>
    <scope>NUCLEOTIDE SEQUENCE</scope>
</reference>
<dbReference type="AlphaFoldDB" id="A0A8J2LA56"/>
<dbReference type="OrthoDB" id="198885at2759"/>
<name>A0A8J2LA56_9HEXA</name>
<keyword evidence="1" id="KW-0479">Metal-binding</keyword>
<feature type="domain" description="Carbohydrate kinase PfkB" evidence="2">
    <location>
        <begin position="13"/>
        <end position="186"/>
    </location>
</feature>
<dbReference type="PROSITE" id="PS00584">
    <property type="entry name" value="PFKB_KINASES_2"/>
    <property type="match status" value="1"/>
</dbReference>
<evidence type="ECO:0000313" key="3">
    <source>
        <dbReference type="EMBL" id="CAG7828273.1"/>
    </source>
</evidence>
<dbReference type="InterPro" id="IPR011611">
    <property type="entry name" value="PfkB_dom"/>
</dbReference>
<dbReference type="EMBL" id="CAJVCH010546899">
    <property type="protein sequence ID" value="CAG7828273.1"/>
    <property type="molecule type" value="Genomic_DNA"/>
</dbReference>
<dbReference type="GO" id="GO:0005737">
    <property type="term" value="C:cytoplasm"/>
    <property type="evidence" value="ECO:0007669"/>
    <property type="project" value="TreeGrafter"/>
</dbReference>
<dbReference type="Pfam" id="PF00294">
    <property type="entry name" value="PfkB"/>
    <property type="match status" value="2"/>
</dbReference>
<evidence type="ECO:0000259" key="2">
    <source>
        <dbReference type="Pfam" id="PF00294"/>
    </source>
</evidence>
<dbReference type="CDD" id="cd01941">
    <property type="entry name" value="YeiC_kinase_like"/>
    <property type="match status" value="1"/>
</dbReference>
<organism evidence="3 4">
    <name type="scientific">Allacma fusca</name>
    <dbReference type="NCBI Taxonomy" id="39272"/>
    <lineage>
        <taxon>Eukaryota</taxon>
        <taxon>Metazoa</taxon>
        <taxon>Ecdysozoa</taxon>
        <taxon>Arthropoda</taxon>
        <taxon>Hexapoda</taxon>
        <taxon>Collembola</taxon>
        <taxon>Symphypleona</taxon>
        <taxon>Sminthuridae</taxon>
        <taxon>Allacma</taxon>
    </lineage>
</organism>
<dbReference type="GO" id="GO:0016301">
    <property type="term" value="F:kinase activity"/>
    <property type="evidence" value="ECO:0007669"/>
    <property type="project" value="InterPro"/>
</dbReference>
<gene>
    <name evidence="3" type="ORF">AFUS01_LOCUS38213</name>
</gene>
<dbReference type="GO" id="GO:0004730">
    <property type="term" value="F:pseudouridylate synthase activity"/>
    <property type="evidence" value="ECO:0007669"/>
    <property type="project" value="TreeGrafter"/>
</dbReference>
<dbReference type="GO" id="GO:0016798">
    <property type="term" value="F:hydrolase activity, acting on glycosyl bonds"/>
    <property type="evidence" value="ECO:0007669"/>
    <property type="project" value="TreeGrafter"/>
</dbReference>
<sequence>MFKGTCKSDGRTHRTKIRTVPGGVGRNMAEALQKLGHSPLFISAIGNDLFGREIVRNFKENQMDMAGILTAKSPTAIYSALLNHKGECVFGLGDMTVHCDISSEMLKGHIEDIRRASIVLLDGNIPTETMSTVFEICFRYSVPLWFEPTEIRKAKKILEVPREYWSSLRYISPNLRELMSITALPSSQAEFATLEKGFDNWDKAGDNSSISMNIDMNINEILTAGNFLPTHPTLSHLISHCFSIFTGLEIILLTRGTQGFFVLERDGNSFSAMHFPAPDIHPKDLKSVSGAGDCLNAGFISGLLHQLPLEMCAGRGTHCAKKSLESTSNVPPHFKLANNGHEEDVFVQY</sequence>
<dbReference type="PANTHER" id="PTHR42909:SF1">
    <property type="entry name" value="CARBOHYDRATE KINASE PFKB DOMAIN-CONTAINING PROTEIN"/>
    <property type="match status" value="1"/>
</dbReference>
<proteinExistence type="predicted"/>
<dbReference type="InterPro" id="IPR002173">
    <property type="entry name" value="Carboh/pur_kinase_PfkB_CS"/>
</dbReference>
<dbReference type="GO" id="GO:0046872">
    <property type="term" value="F:metal ion binding"/>
    <property type="evidence" value="ECO:0007669"/>
    <property type="project" value="UniProtKB-KW"/>
</dbReference>
<evidence type="ECO:0000313" key="4">
    <source>
        <dbReference type="Proteomes" id="UP000708208"/>
    </source>
</evidence>
<comment type="caution">
    <text evidence="3">The sequence shown here is derived from an EMBL/GenBank/DDBJ whole genome shotgun (WGS) entry which is preliminary data.</text>
</comment>
<feature type="domain" description="Carbohydrate kinase PfkB" evidence="2">
    <location>
        <begin position="237"/>
        <end position="327"/>
    </location>
</feature>
<accession>A0A8J2LA56</accession>
<dbReference type="PANTHER" id="PTHR42909">
    <property type="entry name" value="ZGC:136858"/>
    <property type="match status" value="1"/>
</dbReference>
<keyword evidence="4" id="KW-1185">Reference proteome</keyword>
<protein>
    <recommendedName>
        <fullName evidence="2">Carbohydrate kinase PfkB domain-containing protein</fullName>
    </recommendedName>
</protein>
<dbReference type="PROSITE" id="PS00583">
    <property type="entry name" value="PFKB_KINASES_1"/>
    <property type="match status" value="1"/>
</dbReference>
<evidence type="ECO:0000256" key="1">
    <source>
        <dbReference type="ARBA" id="ARBA00022723"/>
    </source>
</evidence>